<evidence type="ECO:0000313" key="3">
    <source>
        <dbReference type="Proteomes" id="UP000001811"/>
    </source>
</evidence>
<dbReference type="GO" id="GO:0070062">
    <property type="term" value="C:extracellular exosome"/>
    <property type="evidence" value="ECO:0007669"/>
    <property type="project" value="TreeGrafter"/>
</dbReference>
<dbReference type="HOGENOM" id="CLU_111396_0_0_1"/>
<organism evidence="2 3">
    <name type="scientific">Oryctolagus cuniculus</name>
    <name type="common">Rabbit</name>
    <dbReference type="NCBI Taxonomy" id="9986"/>
    <lineage>
        <taxon>Eukaryota</taxon>
        <taxon>Metazoa</taxon>
        <taxon>Chordata</taxon>
        <taxon>Craniata</taxon>
        <taxon>Vertebrata</taxon>
        <taxon>Euteleostomi</taxon>
        <taxon>Mammalia</taxon>
        <taxon>Eutheria</taxon>
        <taxon>Euarchontoglires</taxon>
        <taxon>Glires</taxon>
        <taxon>Lagomorpha</taxon>
        <taxon>Leporidae</taxon>
        <taxon>Oryctolagus</taxon>
    </lineage>
</organism>
<feature type="chain" id="PRO_5023838669" evidence="1">
    <location>
        <begin position="16"/>
        <end position="140"/>
    </location>
</feature>
<feature type="signal peptide" evidence="1">
    <location>
        <begin position="1"/>
        <end position="15"/>
    </location>
</feature>
<reference evidence="2" key="3">
    <citation type="submission" date="2025-09" db="UniProtKB">
        <authorList>
            <consortium name="Ensembl"/>
        </authorList>
    </citation>
    <scope>IDENTIFICATION</scope>
    <source>
        <strain evidence="2">Thorbecke</strain>
    </source>
</reference>
<reference evidence="2 3" key="1">
    <citation type="journal article" date="2011" name="Nature">
        <title>A high-resolution map of human evolutionary constraint using 29 mammals.</title>
        <authorList>
            <person name="Lindblad-Toh K."/>
            <person name="Garber M."/>
            <person name="Zuk O."/>
            <person name="Lin M.F."/>
            <person name="Parker B.J."/>
            <person name="Washietl S."/>
            <person name="Kheradpour P."/>
            <person name="Ernst J."/>
            <person name="Jordan G."/>
            <person name="Mauceli E."/>
            <person name="Ward L.D."/>
            <person name="Lowe C.B."/>
            <person name="Holloway A.K."/>
            <person name="Clamp M."/>
            <person name="Gnerre S."/>
            <person name="Alfoldi J."/>
            <person name="Beal K."/>
            <person name="Chang J."/>
            <person name="Clawson H."/>
            <person name="Cuff J."/>
            <person name="Di Palma F."/>
            <person name="Fitzgerald S."/>
            <person name="Flicek P."/>
            <person name="Guttman M."/>
            <person name="Hubisz M.J."/>
            <person name="Jaffe D.B."/>
            <person name="Jungreis I."/>
            <person name="Kent W.J."/>
            <person name="Kostka D."/>
            <person name="Lara M."/>
            <person name="Martins A.L."/>
            <person name="Massingham T."/>
            <person name="Moltke I."/>
            <person name="Raney B.J."/>
            <person name="Rasmussen M.D."/>
            <person name="Robinson J."/>
            <person name="Stark A."/>
            <person name="Vilella A.J."/>
            <person name="Wen J."/>
            <person name="Xie X."/>
            <person name="Zody M.C."/>
            <person name="Baldwin J."/>
            <person name="Bloom T."/>
            <person name="Chin C.W."/>
            <person name="Heiman D."/>
            <person name="Nicol R."/>
            <person name="Nusbaum C."/>
            <person name="Young S."/>
            <person name="Wilkinson J."/>
            <person name="Worley K.C."/>
            <person name="Kovar C.L."/>
            <person name="Muzny D.M."/>
            <person name="Gibbs R.A."/>
            <person name="Cree A."/>
            <person name="Dihn H.H."/>
            <person name="Fowler G."/>
            <person name="Jhangiani S."/>
            <person name="Joshi V."/>
            <person name="Lee S."/>
            <person name="Lewis L.R."/>
            <person name="Nazareth L.V."/>
            <person name="Okwuonu G."/>
            <person name="Santibanez J."/>
            <person name="Warren W.C."/>
            <person name="Mardis E.R."/>
            <person name="Weinstock G.M."/>
            <person name="Wilson R.K."/>
            <person name="Delehaunty K."/>
            <person name="Dooling D."/>
            <person name="Fronik C."/>
            <person name="Fulton L."/>
            <person name="Fulton B."/>
            <person name="Graves T."/>
            <person name="Minx P."/>
            <person name="Sodergren E."/>
            <person name="Birney E."/>
            <person name="Margulies E.H."/>
            <person name="Herrero J."/>
            <person name="Green E.D."/>
            <person name="Haussler D."/>
            <person name="Siepel A."/>
            <person name="Goldman N."/>
            <person name="Pollard K.S."/>
            <person name="Pedersen J.S."/>
            <person name="Lander E.S."/>
            <person name="Kellis M."/>
        </authorList>
    </citation>
    <scope>NUCLEOTIDE SEQUENCE [LARGE SCALE GENOMIC DNA]</scope>
    <source>
        <strain evidence="2 3">Thorbecke inbred</strain>
    </source>
</reference>
<dbReference type="AlphaFoldDB" id="G1SJJ1"/>
<keyword evidence="3" id="KW-1185">Reference proteome</keyword>
<dbReference type="Ensembl" id="ENSOCUT00000003354.4">
    <property type="protein sequence ID" value="ENSOCUP00000002909.4"/>
    <property type="gene ID" value="ENSOCUG00000003355.4"/>
</dbReference>
<protein>
    <submittedName>
        <fullName evidence="2">Uncharacterized protein</fullName>
    </submittedName>
</protein>
<dbReference type="Bgee" id="ENSOCUG00000003355">
    <property type="expression patterns" value="Expressed in testis and 3 other cell types or tissues"/>
</dbReference>
<dbReference type="Proteomes" id="UP000001811">
    <property type="component" value="Chromosome 15"/>
</dbReference>
<sequence>MKLLIWACILCVAFARKRRFPFIREKFFSSSEEDYNGYRYPLNPSLNVPFGLWNNNLPPPTSSAGYPPVKTVPNYPGHAGSDSEAPSYSWILSASGKPYAYQVPGYPSARGYTAQANAPGAAPLGHPVAVPAAPAAHLMR</sequence>
<dbReference type="PaxDb" id="9986-ENSOCUP00000002909"/>
<dbReference type="EMBL" id="AAGW02023113">
    <property type="status" value="NOT_ANNOTATED_CDS"/>
    <property type="molecule type" value="Genomic_DNA"/>
</dbReference>
<dbReference type="KEGG" id="ocu:103350783"/>
<dbReference type="PANTHER" id="PTHR39415">
    <property type="entry name" value="PROLINE-RICH PROTEIN 27"/>
    <property type="match status" value="1"/>
</dbReference>
<reference evidence="2" key="2">
    <citation type="submission" date="2025-08" db="UniProtKB">
        <authorList>
            <consortium name="Ensembl"/>
        </authorList>
    </citation>
    <scope>IDENTIFICATION</scope>
    <source>
        <strain evidence="2">Thorbecke</strain>
    </source>
</reference>
<dbReference type="PANTHER" id="PTHR39415:SF1">
    <property type="entry name" value="PROLINE-RICH PROTEIN 27"/>
    <property type="match status" value="1"/>
</dbReference>
<dbReference type="eggNOG" id="ENOG502SCUZ">
    <property type="taxonomic scope" value="Eukaryota"/>
</dbReference>
<name>G1SJJ1_RABIT</name>
<evidence type="ECO:0000313" key="2">
    <source>
        <dbReference type="Ensembl" id="ENSOCUP00000002909.4"/>
    </source>
</evidence>
<proteinExistence type="predicted"/>
<accession>G1SJJ1</accession>
<dbReference type="OrthoDB" id="9540201at2759"/>
<keyword evidence="1" id="KW-0732">Signal</keyword>
<dbReference type="InterPro" id="IPR033533">
    <property type="entry name" value="PRR27"/>
</dbReference>
<dbReference type="CTD" id="401137"/>
<dbReference type="GeneID" id="103350783"/>
<evidence type="ECO:0000256" key="1">
    <source>
        <dbReference type="SAM" id="SignalP"/>
    </source>
</evidence>